<evidence type="ECO:0000313" key="3">
    <source>
        <dbReference type="EMBL" id="MAA11996.1"/>
    </source>
</evidence>
<sequence length="244" mass="27401">MRVSAFAGLTLLLVAVRQGACKMVNLTAVAEGYLNETVEEGWKSWGLDGSYEYWTGRHFTKHEHKIKGSVDGFQQDDKCKDPLDAGNKVCKERFIWMFEQGIWSPFQLLVNVTVKMLEGGNETFELDLNNATTVVKPQLLGLNAMRVATTKHKTCPFNAQVSFEGWFAYKIKDKRGDVPDYYGVGIGKLSDTKYGLVGDGAEKLRFNMTGSVKRLLVCTNQIKKKRKKTPRRAATTTTTTTKQL</sequence>
<dbReference type="AlphaFoldDB" id="A0A224Y358"/>
<organism evidence="3">
    <name type="scientific">Rhipicephalus zambeziensis</name>
    <dbReference type="NCBI Taxonomy" id="60191"/>
    <lineage>
        <taxon>Eukaryota</taxon>
        <taxon>Metazoa</taxon>
        <taxon>Ecdysozoa</taxon>
        <taxon>Arthropoda</taxon>
        <taxon>Chelicerata</taxon>
        <taxon>Arachnida</taxon>
        <taxon>Acari</taxon>
        <taxon>Parasitiformes</taxon>
        <taxon>Ixodida</taxon>
        <taxon>Ixodoidea</taxon>
        <taxon>Ixodidae</taxon>
        <taxon>Rhipicephalinae</taxon>
        <taxon>Rhipicephalus</taxon>
        <taxon>Rhipicephalus</taxon>
    </lineage>
</organism>
<feature type="region of interest" description="Disordered" evidence="1">
    <location>
        <begin position="225"/>
        <end position="244"/>
    </location>
</feature>
<name>A0A224Y358_9ACAR</name>
<proteinExistence type="predicted"/>
<evidence type="ECO:0000256" key="2">
    <source>
        <dbReference type="SAM" id="SignalP"/>
    </source>
</evidence>
<accession>A0A224Y358</accession>
<keyword evidence="2" id="KW-0732">Signal</keyword>
<protein>
    <submittedName>
        <fullName evidence="3">DA-P36 family member</fullName>
    </submittedName>
</protein>
<feature type="chain" id="PRO_5012736645" evidence="2">
    <location>
        <begin position="22"/>
        <end position="244"/>
    </location>
</feature>
<feature type="signal peptide" evidence="2">
    <location>
        <begin position="1"/>
        <end position="21"/>
    </location>
</feature>
<reference evidence="3" key="1">
    <citation type="journal article" date="2017" name="Parasit. Vectors">
        <title>Sialotranscriptomics of Rhipicephalus zambeziensis reveals intricate expression profiles of secretory proteins and suggests tight temporal transcriptional regulation during blood-feeding.</title>
        <authorList>
            <person name="de Castro M.H."/>
            <person name="de Klerk D."/>
            <person name="Pienaar R."/>
            <person name="Rees D.J.G."/>
            <person name="Mans B.J."/>
        </authorList>
    </citation>
    <scope>NUCLEOTIDE SEQUENCE</scope>
    <source>
        <tissue evidence="3">Salivary glands</tissue>
    </source>
</reference>
<feature type="compositionally biased region" description="Low complexity" evidence="1">
    <location>
        <begin position="232"/>
        <end position="244"/>
    </location>
</feature>
<dbReference type="EMBL" id="GFPF01000850">
    <property type="protein sequence ID" value="MAA11996.1"/>
    <property type="molecule type" value="Transcribed_RNA"/>
</dbReference>
<evidence type="ECO:0000256" key="1">
    <source>
        <dbReference type="SAM" id="MobiDB-lite"/>
    </source>
</evidence>